<keyword evidence="8" id="KW-0067">ATP-binding</keyword>
<dbReference type="Proteomes" id="UP000002368">
    <property type="component" value="Chromosome"/>
</dbReference>
<dbReference type="GO" id="GO:0005829">
    <property type="term" value="C:cytosol"/>
    <property type="evidence" value="ECO:0007669"/>
    <property type="project" value="TreeGrafter"/>
</dbReference>
<evidence type="ECO:0000313" key="14">
    <source>
        <dbReference type="EMBL" id="ADG07336.1"/>
    </source>
</evidence>
<dbReference type="InterPro" id="IPR006483">
    <property type="entry name" value="CRISPR-assoc_Cas3_HD"/>
</dbReference>
<evidence type="ECO:0000256" key="6">
    <source>
        <dbReference type="ARBA" id="ARBA00022801"/>
    </source>
</evidence>
<dbReference type="SMART" id="SM00487">
    <property type="entry name" value="DEXDc"/>
    <property type="match status" value="1"/>
</dbReference>
<dbReference type="STRING" id="562970.Btus_2684"/>
<gene>
    <name evidence="14" type="ordered locus">Btus_2684</name>
</gene>
<evidence type="ECO:0000256" key="11">
    <source>
        <dbReference type="SAM" id="MobiDB-lite"/>
    </source>
</evidence>
<keyword evidence="9" id="KW-0051">Antiviral defense</keyword>
<comment type="similarity">
    <text evidence="10">Belongs to the DEAD box helicase family.</text>
</comment>
<dbReference type="PROSITE" id="PS51192">
    <property type="entry name" value="HELICASE_ATP_BIND_1"/>
    <property type="match status" value="1"/>
</dbReference>
<proteinExistence type="inferred from homology"/>
<dbReference type="InterPro" id="IPR054712">
    <property type="entry name" value="Cas3-like_dom"/>
</dbReference>
<dbReference type="KEGG" id="bts:Btus_2684"/>
<dbReference type="HOGENOM" id="CLU_010520_1_0_9"/>
<evidence type="ECO:0000256" key="2">
    <source>
        <dbReference type="ARBA" id="ARBA00009046"/>
    </source>
</evidence>
<dbReference type="GO" id="GO:0046872">
    <property type="term" value="F:metal ion binding"/>
    <property type="evidence" value="ECO:0007669"/>
    <property type="project" value="UniProtKB-KW"/>
</dbReference>
<dbReference type="Pfam" id="PF00270">
    <property type="entry name" value="DEAD"/>
    <property type="match status" value="1"/>
</dbReference>
<dbReference type="eggNOG" id="COG1203">
    <property type="taxonomic scope" value="Bacteria"/>
</dbReference>
<sequence>MADAEAFSELFGQTVGCRPFPYQVRLALDAHIPGLIRVPTGLGKTAAVVLSWLWKRRYAAPEIRRSCPRRLVYCLPLRTLVNQVADDVLGWFNKLGIPVFGHPGDGAVQSEVFEPAGTEPIGVHIVMGGRMDRDWVRYPGLDQILIGTQDQLLSRALNRGYGVSRGRWPMEFALLHNDVWWVYDEVQLMGGGGIYTTAQLESFRREFGTYGPAYSTWMSATLDAEWLDTVDFAPRRSELHVLELDERDLVHPVVRERRSAKKRLHWTDFAVSASTATRPKEYAEVLARLALEQHREGSLTLVVLNRVNRAQEVYRQLLAMGAEAPVRLVHSRFRPEDRQEIWKSIPEIESSGGILVATQAVEAGVDLSARTLITELAPWASLVQRFGRCNRRGEFDGQQDGAAVWIIDLEDEPRCAQPYAQDEIAQARKRLQELTDVGPASLPTWAMSRPDGQVLRRRDLLDLFDTTPDLAGLDLDVSPYVRDVSDTDVQVYWRNVGAAPSAIDWPARRDEICSVSLSAMREYLVAKKDNRTRRDRVWTWDWLTGTWTNFQEKNPVPGRVFLLDAALGGYRPDIGFDPGSWEPVPVIPVADESGSRSRATVAGGEEQSDTDDPNSYPGSFVLLTDHLKHVREAAERLVDHFEGTVPSRLLSAVVEAAGWHDVGKAHPVFQERLLAGLPATDPVRRSLWAKSGQPPRTGTEASEPQVGGQVRGVEPPGDGEGQQVRQSEPSRRHFRHELASALSYLQFHDPERPNGLRDLAAYLIAAHHGKIRMSIRSLPDEVPPPVDPNQRWLFARGVWDGDSLPSVTLEDGKVLPPTPLRLGWMLLGRGPWGESWLHRAMGLLNEYGPFRLAFLEMLLRVADWRGSEAEVHVS</sequence>
<dbReference type="GO" id="GO:0003676">
    <property type="term" value="F:nucleic acid binding"/>
    <property type="evidence" value="ECO:0007669"/>
    <property type="project" value="InterPro"/>
</dbReference>
<protein>
    <submittedName>
        <fullName evidence="14">CRISPR-associated helicase Cas3</fullName>
    </submittedName>
</protein>
<name>D5WU84_KYRT2</name>
<dbReference type="NCBIfam" id="TIGR01587">
    <property type="entry name" value="cas3_core"/>
    <property type="match status" value="1"/>
</dbReference>
<keyword evidence="7" id="KW-0347">Helicase</keyword>
<dbReference type="InterPro" id="IPR006474">
    <property type="entry name" value="Helicase_Cas3_CRISPR-ass_core"/>
</dbReference>
<evidence type="ECO:0000256" key="10">
    <source>
        <dbReference type="ARBA" id="ARBA00038437"/>
    </source>
</evidence>
<comment type="similarity">
    <text evidence="1">In the N-terminal section; belongs to the CRISPR-associated nuclease Cas3-HD family.</text>
</comment>
<dbReference type="GO" id="GO:0005524">
    <property type="term" value="F:ATP binding"/>
    <property type="evidence" value="ECO:0007669"/>
    <property type="project" value="UniProtKB-KW"/>
</dbReference>
<keyword evidence="15" id="KW-1185">Reference proteome</keyword>
<keyword evidence="3" id="KW-0540">Nuclease</keyword>
<keyword evidence="5" id="KW-0547">Nucleotide-binding</keyword>
<dbReference type="GO" id="GO:0016787">
    <property type="term" value="F:hydrolase activity"/>
    <property type="evidence" value="ECO:0007669"/>
    <property type="project" value="UniProtKB-KW"/>
</dbReference>
<dbReference type="AlphaFoldDB" id="D5WU84"/>
<feature type="domain" description="HD Cas3-type" evidence="13">
    <location>
        <begin position="616"/>
        <end position="865"/>
    </location>
</feature>
<dbReference type="InterPro" id="IPR011545">
    <property type="entry name" value="DEAD/DEAH_box_helicase_dom"/>
</dbReference>
<evidence type="ECO:0000256" key="4">
    <source>
        <dbReference type="ARBA" id="ARBA00022723"/>
    </source>
</evidence>
<dbReference type="GO" id="GO:0004518">
    <property type="term" value="F:nuclease activity"/>
    <property type="evidence" value="ECO:0007669"/>
    <property type="project" value="UniProtKB-KW"/>
</dbReference>
<feature type="region of interest" description="Disordered" evidence="11">
    <location>
        <begin position="591"/>
        <end position="617"/>
    </location>
</feature>
<keyword evidence="4" id="KW-0479">Metal-binding</keyword>
<dbReference type="EMBL" id="CP002017">
    <property type="protein sequence ID" value="ADG07336.1"/>
    <property type="molecule type" value="Genomic_DNA"/>
</dbReference>
<dbReference type="InterPro" id="IPR027417">
    <property type="entry name" value="P-loop_NTPase"/>
</dbReference>
<dbReference type="GO" id="GO:0051607">
    <property type="term" value="P:defense response to virus"/>
    <property type="evidence" value="ECO:0007669"/>
    <property type="project" value="UniProtKB-KW"/>
</dbReference>
<evidence type="ECO:0000256" key="8">
    <source>
        <dbReference type="ARBA" id="ARBA00022840"/>
    </source>
</evidence>
<dbReference type="PANTHER" id="PTHR47959:SF16">
    <property type="entry name" value="CRISPR-ASSOCIATED NUCLEASE_HELICASE CAS3-RELATED"/>
    <property type="match status" value="1"/>
</dbReference>
<dbReference type="Gene3D" id="3.40.50.300">
    <property type="entry name" value="P-loop containing nucleotide triphosphate hydrolases"/>
    <property type="match status" value="2"/>
</dbReference>
<evidence type="ECO:0000256" key="3">
    <source>
        <dbReference type="ARBA" id="ARBA00022722"/>
    </source>
</evidence>
<dbReference type="InterPro" id="IPR038257">
    <property type="entry name" value="CRISPR-assoc_Cas3_HD_sf"/>
</dbReference>
<accession>D5WU84</accession>
<dbReference type="InterPro" id="IPR001650">
    <property type="entry name" value="Helicase_C-like"/>
</dbReference>
<keyword evidence="6" id="KW-0378">Hydrolase</keyword>
<comment type="similarity">
    <text evidence="2">In the central section; belongs to the CRISPR-associated helicase Cas3 family.</text>
</comment>
<dbReference type="Pfam" id="PF22590">
    <property type="entry name" value="Cas3-like_C_2"/>
    <property type="match status" value="1"/>
</dbReference>
<dbReference type="GO" id="GO:0003724">
    <property type="term" value="F:RNA helicase activity"/>
    <property type="evidence" value="ECO:0007669"/>
    <property type="project" value="TreeGrafter"/>
</dbReference>
<evidence type="ECO:0000256" key="7">
    <source>
        <dbReference type="ARBA" id="ARBA00022806"/>
    </source>
</evidence>
<dbReference type="SMART" id="SM00490">
    <property type="entry name" value="HELICc"/>
    <property type="match status" value="1"/>
</dbReference>
<evidence type="ECO:0000259" key="12">
    <source>
        <dbReference type="PROSITE" id="PS51192"/>
    </source>
</evidence>
<dbReference type="InterPro" id="IPR050079">
    <property type="entry name" value="DEAD_box_RNA_helicase"/>
</dbReference>
<evidence type="ECO:0000259" key="13">
    <source>
        <dbReference type="PROSITE" id="PS51643"/>
    </source>
</evidence>
<dbReference type="Gene3D" id="1.10.3210.30">
    <property type="match status" value="1"/>
</dbReference>
<feature type="domain" description="Helicase ATP-binding" evidence="12">
    <location>
        <begin position="25"/>
        <end position="296"/>
    </location>
</feature>
<dbReference type="Pfam" id="PF18019">
    <property type="entry name" value="Cas3_HD"/>
    <property type="match status" value="1"/>
</dbReference>
<evidence type="ECO:0000256" key="9">
    <source>
        <dbReference type="ARBA" id="ARBA00023118"/>
    </source>
</evidence>
<dbReference type="PROSITE" id="PS51643">
    <property type="entry name" value="HD_CAS3"/>
    <property type="match status" value="1"/>
</dbReference>
<feature type="region of interest" description="Disordered" evidence="11">
    <location>
        <begin position="687"/>
        <end position="731"/>
    </location>
</feature>
<dbReference type="SUPFAM" id="SSF52540">
    <property type="entry name" value="P-loop containing nucleoside triphosphate hydrolases"/>
    <property type="match status" value="1"/>
</dbReference>
<dbReference type="RefSeq" id="WP_013076619.1">
    <property type="nucleotide sequence ID" value="NC_014098.1"/>
</dbReference>
<dbReference type="InterPro" id="IPR014001">
    <property type="entry name" value="Helicase_ATP-bd"/>
</dbReference>
<dbReference type="NCBIfam" id="TIGR01596">
    <property type="entry name" value="cas3_HD"/>
    <property type="match status" value="1"/>
</dbReference>
<evidence type="ECO:0000313" key="15">
    <source>
        <dbReference type="Proteomes" id="UP000002368"/>
    </source>
</evidence>
<evidence type="ECO:0000256" key="1">
    <source>
        <dbReference type="ARBA" id="ARBA00006847"/>
    </source>
</evidence>
<reference evidence="14 15" key="1">
    <citation type="journal article" date="2011" name="Stand. Genomic Sci.">
        <title>Complete genome sequence of the thermophilic, hydrogen-oxidizing Bacillus tusciae type strain (T2) and reclassification in the new genus, Kyrpidia gen. nov. as Kyrpidia tusciae comb. nov. and emendation of the family Alicyclobacillaceae da Costa and Rainey, 2010.</title>
        <authorList>
            <person name="Klenk H.P."/>
            <person name="Lapidus A."/>
            <person name="Chertkov O."/>
            <person name="Copeland A."/>
            <person name="Del Rio T.G."/>
            <person name="Nolan M."/>
            <person name="Lucas S."/>
            <person name="Chen F."/>
            <person name="Tice H."/>
            <person name="Cheng J.F."/>
            <person name="Han C."/>
            <person name="Bruce D."/>
            <person name="Goodwin L."/>
            <person name="Pitluck S."/>
            <person name="Pati A."/>
            <person name="Ivanova N."/>
            <person name="Mavromatis K."/>
            <person name="Daum C."/>
            <person name="Chen A."/>
            <person name="Palaniappan K."/>
            <person name="Chang Y.J."/>
            <person name="Land M."/>
            <person name="Hauser L."/>
            <person name="Jeffries C.D."/>
            <person name="Detter J.C."/>
            <person name="Rohde M."/>
            <person name="Abt B."/>
            <person name="Pukall R."/>
            <person name="Goker M."/>
            <person name="Bristow J."/>
            <person name="Markowitz V."/>
            <person name="Hugenholtz P."/>
            <person name="Eisen J.A."/>
        </authorList>
    </citation>
    <scope>NUCLEOTIDE SEQUENCE [LARGE SCALE GENOMIC DNA]</scope>
    <source>
        <strain evidence="14 15">DSM 2912</strain>
    </source>
</reference>
<dbReference type="OrthoDB" id="9810236at2"/>
<evidence type="ECO:0000256" key="5">
    <source>
        <dbReference type="ARBA" id="ARBA00022741"/>
    </source>
</evidence>
<organism evidence="14 15">
    <name type="scientific">Kyrpidia tusciae (strain DSM 2912 / NBRC 15312 / T2)</name>
    <name type="common">Bacillus tusciae</name>
    <dbReference type="NCBI Taxonomy" id="562970"/>
    <lineage>
        <taxon>Bacteria</taxon>
        <taxon>Bacillati</taxon>
        <taxon>Bacillota</taxon>
        <taxon>Bacilli</taxon>
        <taxon>Bacillales</taxon>
        <taxon>Alicyclobacillaceae</taxon>
        <taxon>Kyrpidia</taxon>
    </lineage>
</organism>
<dbReference type="PANTHER" id="PTHR47959">
    <property type="entry name" value="ATP-DEPENDENT RNA HELICASE RHLE-RELATED"/>
    <property type="match status" value="1"/>
</dbReference>